<evidence type="ECO:0000256" key="1">
    <source>
        <dbReference type="SAM" id="MobiDB-lite"/>
    </source>
</evidence>
<evidence type="ECO:0000313" key="5">
    <source>
        <dbReference type="Proteomes" id="UP000220702"/>
    </source>
</evidence>
<protein>
    <submittedName>
        <fullName evidence="3">Uncharacterized protein</fullName>
    </submittedName>
</protein>
<reference evidence="2 4" key="1">
    <citation type="submission" date="2017-03" db="EMBL/GenBank/DDBJ databases">
        <title>Complete genome sequence of Bacillus thuringiensis L-7601, a novel melanin producing strain.</title>
        <authorList>
            <person name="Cai J."/>
            <person name="Cao Z."/>
            <person name="Tan T."/>
        </authorList>
    </citation>
    <scope>NUCLEOTIDE SEQUENCE [LARGE SCALE GENOMIC DNA]</scope>
    <source>
        <strain evidence="2 4">L-7601</strain>
    </source>
</reference>
<feature type="compositionally biased region" description="Basic and acidic residues" evidence="1">
    <location>
        <begin position="108"/>
        <end position="121"/>
    </location>
</feature>
<proteinExistence type="predicted"/>
<dbReference type="EMBL" id="NVNL01000008">
    <property type="protein sequence ID" value="PEA90894.1"/>
    <property type="molecule type" value="Genomic_DNA"/>
</dbReference>
<name>A0A9X6TRH4_BACTU</name>
<sequence length="121" mass="14474">MKFIKKFVNKYFSNDMDIFADRLGYCTWSEAKADTFHIFIQPPDLDWYITKLPDNSWAVWNEEGYSPFAFQIFPTWYEAIRTLRNVFEEGNIPEEYWGPEGYENGDDPFSKLPDKSKKIKF</sequence>
<accession>A0A9X6TRH4</accession>
<evidence type="ECO:0000313" key="4">
    <source>
        <dbReference type="Proteomes" id="UP000191057"/>
    </source>
</evidence>
<dbReference type="RefSeq" id="WP_000668728.1">
    <property type="nucleotide sequence ID" value="NZ_CBCPLK010000008.1"/>
</dbReference>
<dbReference type="AlphaFoldDB" id="A0A9X6TRH4"/>
<dbReference type="Proteomes" id="UP000220702">
    <property type="component" value="Unassembled WGS sequence"/>
</dbReference>
<dbReference type="EMBL" id="CP020002">
    <property type="protein sequence ID" value="AQY37523.1"/>
    <property type="molecule type" value="Genomic_DNA"/>
</dbReference>
<gene>
    <name evidence="2" type="ORF">B4918_05700</name>
    <name evidence="3" type="ORF">CON71_06100</name>
</gene>
<feature type="region of interest" description="Disordered" evidence="1">
    <location>
        <begin position="98"/>
        <end position="121"/>
    </location>
</feature>
<reference evidence="3 5" key="2">
    <citation type="submission" date="2017-09" db="EMBL/GenBank/DDBJ databases">
        <title>Large-scale bioinformatics analysis of Bacillus genomes uncovers conserved roles of natural products in bacterial physiology.</title>
        <authorList>
            <consortium name="Agbiome Team Llc"/>
            <person name="Bleich R.M."/>
            <person name="Grubbs K.J."/>
            <person name="Santa Maria K.C."/>
            <person name="Allen S.E."/>
            <person name="Farag S."/>
            <person name="Shank E.A."/>
            <person name="Bowers A."/>
        </authorList>
    </citation>
    <scope>NUCLEOTIDE SEQUENCE [LARGE SCALE GENOMIC DNA]</scope>
    <source>
        <strain evidence="3 5">AFS089089</strain>
    </source>
</reference>
<dbReference type="Proteomes" id="UP000191057">
    <property type="component" value="Chromosome"/>
</dbReference>
<evidence type="ECO:0000313" key="3">
    <source>
        <dbReference type="EMBL" id="PEA90894.1"/>
    </source>
</evidence>
<organism evidence="3 5">
    <name type="scientific">Bacillus thuringiensis</name>
    <dbReference type="NCBI Taxonomy" id="1428"/>
    <lineage>
        <taxon>Bacteria</taxon>
        <taxon>Bacillati</taxon>
        <taxon>Bacillota</taxon>
        <taxon>Bacilli</taxon>
        <taxon>Bacillales</taxon>
        <taxon>Bacillaceae</taxon>
        <taxon>Bacillus</taxon>
        <taxon>Bacillus cereus group</taxon>
    </lineage>
</organism>
<evidence type="ECO:0000313" key="2">
    <source>
        <dbReference type="EMBL" id="AQY37523.1"/>
    </source>
</evidence>